<keyword evidence="7 9" id="KW-0407">Ion channel</keyword>
<dbReference type="Gene3D" id="1.20.120.350">
    <property type="entry name" value="Voltage-gated potassium channels. Chain C"/>
    <property type="match status" value="1"/>
</dbReference>
<dbReference type="GO" id="GO:0008076">
    <property type="term" value="C:voltage-gated potassium channel complex"/>
    <property type="evidence" value="ECO:0007669"/>
    <property type="project" value="InterPro"/>
</dbReference>
<keyword evidence="6" id="KW-0472">Membrane</keyword>
<reference evidence="9 10" key="1">
    <citation type="journal article" date="2018" name="Front. Microbiol.">
        <title>Conversion of Methionine to Cysteine in Lactobacillus paracasei Depends on the Highly Mobile cysK-ctl-cysE Gene Cluster.</title>
        <authorList>
            <person name="Wuthrich D."/>
            <person name="Irmler S."/>
            <person name="Berthoud H."/>
            <person name="Guggenbuhl B."/>
            <person name="Eugster E."/>
            <person name="Bruggmann R."/>
        </authorList>
    </citation>
    <scope>NUCLEOTIDE SEQUENCE [LARGE SCALE GENOMIC DNA]</scope>
    <source>
        <strain evidence="9 10">FAM18157</strain>
    </source>
</reference>
<proteinExistence type="predicted"/>
<dbReference type="GO" id="GO:0001508">
    <property type="term" value="P:action potential"/>
    <property type="evidence" value="ECO:0007669"/>
    <property type="project" value="TreeGrafter"/>
</dbReference>
<dbReference type="SUPFAM" id="SSF81324">
    <property type="entry name" value="Voltage-gated potassium channels"/>
    <property type="match status" value="1"/>
</dbReference>
<accession>A0A422M8A0</accession>
<feature type="domain" description="Potassium channel" evidence="8">
    <location>
        <begin position="138"/>
        <end position="208"/>
    </location>
</feature>
<dbReference type="AlphaFoldDB" id="A0A422M8A0"/>
<sequence>MKSDSRFFRYYNVVIALLAIISIILVILDYSSVINLSTFPYVVIDNTILIIFAIDYFTRLLTAENKFKFFKTHLLDLLAIIPFNTIFSFFRFARALRVVRLSRAFRLTRLAGITGILQERAKKFLHRGGLIYYLWLSVILIIIASAIYSLAEGASYSDSIWWAIVTATTVGYGDISPHTLMGRIAAILLMFNGIGLIGALTSSITAYLADGNNTVSSEINDLVKIKQLLDSGAITTSEYEQLKKHVLQVSKRQK</sequence>
<dbReference type="GO" id="GO:0005249">
    <property type="term" value="F:voltage-gated potassium channel activity"/>
    <property type="evidence" value="ECO:0007669"/>
    <property type="project" value="InterPro"/>
</dbReference>
<evidence type="ECO:0000313" key="9">
    <source>
        <dbReference type="EMBL" id="RND84119.1"/>
    </source>
</evidence>
<dbReference type="RefSeq" id="WP_123031769.1">
    <property type="nucleotide sequence ID" value="NZ_CABFNE010000031.1"/>
</dbReference>
<dbReference type="PRINTS" id="PR00169">
    <property type="entry name" value="KCHANNEL"/>
</dbReference>
<evidence type="ECO:0000256" key="4">
    <source>
        <dbReference type="ARBA" id="ARBA00022989"/>
    </source>
</evidence>
<comment type="subcellular location">
    <subcellularLocation>
        <location evidence="1">Membrane</location>
        <topology evidence="1">Multi-pass membrane protein</topology>
    </subcellularLocation>
</comment>
<keyword evidence="4" id="KW-1133">Transmembrane helix</keyword>
<dbReference type="EMBL" id="LKFS01000022">
    <property type="protein sequence ID" value="RND84119.1"/>
    <property type="molecule type" value="Genomic_DNA"/>
</dbReference>
<dbReference type="PANTHER" id="PTHR11537">
    <property type="entry name" value="VOLTAGE-GATED POTASSIUM CHANNEL"/>
    <property type="match status" value="1"/>
</dbReference>
<dbReference type="PANTHER" id="PTHR11537:SF254">
    <property type="entry name" value="POTASSIUM VOLTAGE-GATED CHANNEL PROTEIN SHAB"/>
    <property type="match status" value="1"/>
</dbReference>
<name>A0A422M8A0_LACPA</name>
<evidence type="ECO:0000259" key="8">
    <source>
        <dbReference type="Pfam" id="PF07885"/>
    </source>
</evidence>
<comment type="caution">
    <text evidence="9">The sequence shown here is derived from an EMBL/GenBank/DDBJ whole genome shotgun (WGS) entry which is preliminary data.</text>
</comment>
<keyword evidence="2" id="KW-0813">Transport</keyword>
<dbReference type="Gene3D" id="1.10.287.70">
    <property type="match status" value="1"/>
</dbReference>
<keyword evidence="5" id="KW-0406">Ion transport</keyword>
<dbReference type="InterPro" id="IPR028325">
    <property type="entry name" value="VG_K_chnl"/>
</dbReference>
<organism evidence="9 10">
    <name type="scientific">Lacticaseibacillus paracasei</name>
    <name type="common">Lactobacillus paracasei</name>
    <dbReference type="NCBI Taxonomy" id="1597"/>
    <lineage>
        <taxon>Bacteria</taxon>
        <taxon>Bacillati</taxon>
        <taxon>Bacillota</taxon>
        <taxon>Bacilli</taxon>
        <taxon>Lactobacillales</taxon>
        <taxon>Lactobacillaceae</taxon>
        <taxon>Lacticaseibacillus</taxon>
    </lineage>
</organism>
<evidence type="ECO:0000256" key="2">
    <source>
        <dbReference type="ARBA" id="ARBA00022448"/>
    </source>
</evidence>
<gene>
    <name evidence="9" type="ORF">FAM18157_00335</name>
</gene>
<keyword evidence="3" id="KW-0812">Transmembrane</keyword>
<dbReference type="InterPro" id="IPR027359">
    <property type="entry name" value="Volt_channel_dom_sf"/>
</dbReference>
<dbReference type="Pfam" id="PF07885">
    <property type="entry name" value="Ion_trans_2"/>
    <property type="match status" value="1"/>
</dbReference>
<protein>
    <submittedName>
        <fullName evidence="9">Lividans K+ channel</fullName>
    </submittedName>
</protein>
<evidence type="ECO:0000256" key="1">
    <source>
        <dbReference type="ARBA" id="ARBA00004141"/>
    </source>
</evidence>
<evidence type="ECO:0000256" key="7">
    <source>
        <dbReference type="ARBA" id="ARBA00023303"/>
    </source>
</evidence>
<evidence type="ECO:0000313" key="10">
    <source>
        <dbReference type="Proteomes" id="UP000284716"/>
    </source>
</evidence>
<evidence type="ECO:0000256" key="5">
    <source>
        <dbReference type="ARBA" id="ARBA00023065"/>
    </source>
</evidence>
<evidence type="ECO:0000256" key="6">
    <source>
        <dbReference type="ARBA" id="ARBA00023136"/>
    </source>
</evidence>
<evidence type="ECO:0000256" key="3">
    <source>
        <dbReference type="ARBA" id="ARBA00022692"/>
    </source>
</evidence>
<dbReference type="InterPro" id="IPR013099">
    <property type="entry name" value="K_chnl_dom"/>
</dbReference>
<dbReference type="Proteomes" id="UP000284716">
    <property type="component" value="Unassembled WGS sequence"/>
</dbReference>